<dbReference type="EMBL" id="CP048286">
    <property type="protein sequence ID" value="QHW33574.1"/>
    <property type="molecule type" value="Genomic_DNA"/>
</dbReference>
<dbReference type="PRINTS" id="PR00032">
    <property type="entry name" value="HTHARAC"/>
</dbReference>
<evidence type="ECO:0000256" key="3">
    <source>
        <dbReference type="ARBA" id="ARBA00023163"/>
    </source>
</evidence>
<keyword evidence="1" id="KW-0805">Transcription regulation</keyword>
<organism evidence="6 7">
    <name type="scientific">Paenibacillus rhizovicinus</name>
    <dbReference type="NCBI Taxonomy" id="2704463"/>
    <lineage>
        <taxon>Bacteria</taxon>
        <taxon>Bacillati</taxon>
        <taxon>Bacillota</taxon>
        <taxon>Bacilli</taxon>
        <taxon>Bacillales</taxon>
        <taxon>Paenibacillaceae</taxon>
        <taxon>Paenibacillus</taxon>
    </lineage>
</organism>
<dbReference type="Proteomes" id="UP000479114">
    <property type="component" value="Chromosome"/>
</dbReference>
<keyword evidence="4" id="KW-0812">Transmembrane</keyword>
<feature type="transmembrane region" description="Helical" evidence="4">
    <location>
        <begin position="298"/>
        <end position="321"/>
    </location>
</feature>
<dbReference type="SMART" id="SM00342">
    <property type="entry name" value="HTH_ARAC"/>
    <property type="match status" value="1"/>
</dbReference>
<protein>
    <submittedName>
        <fullName evidence="6">Helix-turn-helix transcriptional regulator</fullName>
    </submittedName>
</protein>
<dbReference type="GO" id="GO:0003700">
    <property type="term" value="F:DNA-binding transcription factor activity"/>
    <property type="evidence" value="ECO:0007669"/>
    <property type="project" value="InterPro"/>
</dbReference>
<reference evidence="6 7" key="1">
    <citation type="submission" date="2020-02" db="EMBL/GenBank/DDBJ databases">
        <title>Paenibacillus sp. nov., isolated from rhizosphere soil of tomato.</title>
        <authorList>
            <person name="Weon H.-Y."/>
            <person name="Lee S.A."/>
        </authorList>
    </citation>
    <scope>NUCLEOTIDE SEQUENCE [LARGE SCALE GENOMIC DNA]</scope>
    <source>
        <strain evidence="6 7">14171R-81</strain>
    </source>
</reference>
<dbReference type="SUPFAM" id="SSF46689">
    <property type="entry name" value="Homeodomain-like"/>
    <property type="match status" value="1"/>
</dbReference>
<dbReference type="InterPro" id="IPR018060">
    <property type="entry name" value="HTH_AraC"/>
</dbReference>
<evidence type="ECO:0000259" key="5">
    <source>
        <dbReference type="PROSITE" id="PS01124"/>
    </source>
</evidence>
<dbReference type="InterPro" id="IPR009057">
    <property type="entry name" value="Homeodomain-like_sf"/>
</dbReference>
<dbReference type="PANTHER" id="PTHR43280">
    <property type="entry name" value="ARAC-FAMILY TRANSCRIPTIONAL REGULATOR"/>
    <property type="match status" value="1"/>
</dbReference>
<dbReference type="PROSITE" id="PS01124">
    <property type="entry name" value="HTH_ARAC_FAMILY_2"/>
    <property type="match status" value="1"/>
</dbReference>
<sequence length="781" mass="88563">MILKFIKEKRKIFRSLLLSYLTIILVSLIISSVAYIQSVRVIQTEINKANHAMLIQLQDTIDNKLSDIDKIMNTIVLDKNVIAQCNLVEPIPPAYRLSMLQVIRTIGTSKVTNSYIKDVFIYVPKRDLIVSDKGTSNGMEYFDAYYPGEVHDKEAWINFLKRLHKRDFYPMSSRNTEYPNLGGAVLLQSIPSYGVEESNATLGIILDRAFLENALGNLNKGLGGNSIIINSRNEVVASLNNQSNLSLPALNLIGNQGSLKLKLGGSKVELTYIKSANVDWSYINIVPRSFFSKQAKDVIKVMLVCTFLCLVGGTFVALLFARKNYNPIDNIMMMFSKVGKIKYDHSLNEFKLIEKSMLSIIDENKSMTSTWEQHKETLKDNFLNRLVKGSIKSSLPLDDRYSTYGIDLNGDHFVVIGFYLEDVGKIHFSENDESDDKSIELAQFIVRNIMEELVGKHFNCVFFEVDKSIVCIANIDQSSEDTAFIQNEIISGKNLIFDKYGIHLTASISNVHSTISGIPEAYKECLEAAEYKIVVGDNNIILYSDIYPPDRINFTNTYPIEVQQQFINSIRAGDFAHAKQVMQHVFDQNFANPNISLDMARCLMFAIVNTMINAFNDRGLIYDSQFIESLNPFRKLIECTTIFKMQKQMMDILLKIEQAYNEKNQVVNASKSMEIIAYIERHYNDSSLSVASIAAEFGLTPVYISRFFKGQTGEGVLSTINKTRLEKAKAYLLDDELNIKEIAELTGFLNSNMFIRTFKKNEGVTPGKYRELHHVLDRSSI</sequence>
<dbReference type="GO" id="GO:0043565">
    <property type="term" value="F:sequence-specific DNA binding"/>
    <property type="evidence" value="ECO:0007669"/>
    <property type="project" value="InterPro"/>
</dbReference>
<dbReference type="Pfam" id="PF12833">
    <property type="entry name" value="HTH_18"/>
    <property type="match status" value="1"/>
</dbReference>
<gene>
    <name evidence="6" type="ORF">GZH47_24105</name>
</gene>
<dbReference type="InterPro" id="IPR020449">
    <property type="entry name" value="Tscrpt_reg_AraC-type_HTH"/>
</dbReference>
<keyword evidence="2" id="KW-0238">DNA-binding</keyword>
<dbReference type="InterPro" id="IPR018062">
    <property type="entry name" value="HTH_AraC-typ_CS"/>
</dbReference>
<dbReference type="Pfam" id="PF17853">
    <property type="entry name" value="GGDEF_2"/>
    <property type="match status" value="1"/>
</dbReference>
<accession>A0A6C0P4V0</accession>
<keyword evidence="4" id="KW-0472">Membrane</keyword>
<dbReference type="AlphaFoldDB" id="A0A6C0P4V0"/>
<evidence type="ECO:0000256" key="1">
    <source>
        <dbReference type="ARBA" id="ARBA00023015"/>
    </source>
</evidence>
<feature type="transmembrane region" description="Helical" evidence="4">
    <location>
        <begin position="12"/>
        <end position="36"/>
    </location>
</feature>
<dbReference type="PROSITE" id="PS00041">
    <property type="entry name" value="HTH_ARAC_FAMILY_1"/>
    <property type="match status" value="1"/>
</dbReference>
<keyword evidence="7" id="KW-1185">Reference proteome</keyword>
<name>A0A6C0P4V0_9BACL</name>
<evidence type="ECO:0000256" key="2">
    <source>
        <dbReference type="ARBA" id="ARBA00023125"/>
    </source>
</evidence>
<keyword evidence="3" id="KW-0804">Transcription</keyword>
<keyword evidence="4" id="KW-1133">Transmembrane helix</keyword>
<dbReference type="InterPro" id="IPR041522">
    <property type="entry name" value="CdaR_GGDEF"/>
</dbReference>
<evidence type="ECO:0000313" key="6">
    <source>
        <dbReference type="EMBL" id="QHW33574.1"/>
    </source>
</evidence>
<dbReference type="RefSeq" id="WP_162643572.1">
    <property type="nucleotide sequence ID" value="NZ_CP048286.1"/>
</dbReference>
<dbReference type="Gene3D" id="1.10.10.60">
    <property type="entry name" value="Homeodomain-like"/>
    <property type="match status" value="2"/>
</dbReference>
<evidence type="ECO:0000256" key="4">
    <source>
        <dbReference type="SAM" id="Phobius"/>
    </source>
</evidence>
<dbReference type="KEGG" id="prz:GZH47_24105"/>
<dbReference type="PANTHER" id="PTHR43280:SF2">
    <property type="entry name" value="HTH-TYPE TRANSCRIPTIONAL REGULATOR EXSA"/>
    <property type="match status" value="1"/>
</dbReference>
<feature type="domain" description="HTH araC/xylS-type" evidence="5">
    <location>
        <begin position="673"/>
        <end position="772"/>
    </location>
</feature>
<proteinExistence type="predicted"/>
<evidence type="ECO:0000313" key="7">
    <source>
        <dbReference type="Proteomes" id="UP000479114"/>
    </source>
</evidence>